<feature type="region of interest" description="Disordered" evidence="3">
    <location>
        <begin position="1"/>
        <end position="31"/>
    </location>
</feature>
<dbReference type="InterPro" id="IPR009395">
    <property type="entry name" value="BLOC1S1"/>
</dbReference>
<feature type="compositionally biased region" description="Basic and acidic residues" evidence="3">
    <location>
        <begin position="15"/>
        <end position="24"/>
    </location>
</feature>
<dbReference type="Pfam" id="PF06320">
    <property type="entry name" value="GCN5L1"/>
    <property type="match status" value="2"/>
</dbReference>
<feature type="compositionally biased region" description="Polar residues" evidence="3">
    <location>
        <begin position="1"/>
        <end position="14"/>
    </location>
</feature>
<dbReference type="AlphaFoldDB" id="A0A0C9ME13"/>
<dbReference type="EMBL" id="DF836521">
    <property type="protein sequence ID" value="GAN08926.1"/>
    <property type="molecule type" value="Genomic_DNA"/>
</dbReference>
<protein>
    <recommendedName>
        <fullName evidence="2">Biogenesis of lysosome-related organelles complex 1 subunit 1</fullName>
    </recommendedName>
</protein>
<proteinExistence type="inferred from homology"/>
<evidence type="ECO:0000313" key="5">
    <source>
        <dbReference type="Proteomes" id="UP000053815"/>
    </source>
</evidence>
<evidence type="ECO:0000256" key="2">
    <source>
        <dbReference type="ARBA" id="ARBA00019577"/>
    </source>
</evidence>
<dbReference type="STRING" id="91626.A0A0C9ME13"/>
<dbReference type="PANTHER" id="PTHR13073:SF0">
    <property type="entry name" value="BIOGENESIS OF LYSOSOME-RELATED ORGANELLES COMPLEX 1 SUBUNIT 1"/>
    <property type="match status" value="1"/>
</dbReference>
<sequence length="148" mass="16823">MSESLSQLLKSHNQKQNEARKQNEQLKNNAIQSTNELTDSITEYVNDGVTEIFSRQKELEQQSRKLANQTTKYANQTQQWLTLVDDFNMSLKVITGSTHTQGTTDHGVIQELGDVRNWAEIMEHDMKTIMSTLEFVHQGTIGGAEPIE</sequence>
<dbReference type="GO" id="GO:0016197">
    <property type="term" value="P:endosomal transport"/>
    <property type="evidence" value="ECO:0007669"/>
    <property type="project" value="TreeGrafter"/>
</dbReference>
<dbReference type="OrthoDB" id="20018at2759"/>
<evidence type="ECO:0000256" key="1">
    <source>
        <dbReference type="ARBA" id="ARBA00007133"/>
    </source>
</evidence>
<comment type="similarity">
    <text evidence="1">Belongs to the BLOC1S1 family.</text>
</comment>
<accession>A0A0C9ME13</accession>
<dbReference type="Proteomes" id="UP000053815">
    <property type="component" value="Unassembled WGS sequence"/>
</dbReference>
<evidence type="ECO:0000313" key="4">
    <source>
        <dbReference type="EMBL" id="GAN08926.1"/>
    </source>
</evidence>
<name>A0A0C9ME13_9FUNG</name>
<dbReference type="GO" id="GO:0031083">
    <property type="term" value="C:BLOC-1 complex"/>
    <property type="evidence" value="ECO:0007669"/>
    <property type="project" value="InterPro"/>
</dbReference>
<reference evidence="4" key="1">
    <citation type="submission" date="2014-09" db="EMBL/GenBank/DDBJ databases">
        <title>Draft genome sequence of an oleaginous Mucoromycotina fungus Mucor ambiguus NBRC6742.</title>
        <authorList>
            <person name="Takeda I."/>
            <person name="Yamane N."/>
            <person name="Morita T."/>
            <person name="Tamano K."/>
            <person name="Machida M."/>
            <person name="Baker S."/>
            <person name="Koike H."/>
        </authorList>
    </citation>
    <scope>NUCLEOTIDE SEQUENCE</scope>
    <source>
        <strain evidence="4">NBRC 6742</strain>
    </source>
</reference>
<organism evidence="4">
    <name type="scientific">Mucor ambiguus</name>
    <dbReference type="NCBI Taxonomy" id="91626"/>
    <lineage>
        <taxon>Eukaryota</taxon>
        <taxon>Fungi</taxon>
        <taxon>Fungi incertae sedis</taxon>
        <taxon>Mucoromycota</taxon>
        <taxon>Mucoromycotina</taxon>
        <taxon>Mucoromycetes</taxon>
        <taxon>Mucorales</taxon>
        <taxon>Mucorineae</taxon>
        <taxon>Mucoraceae</taxon>
        <taxon>Mucor</taxon>
    </lineage>
</organism>
<evidence type="ECO:0000256" key="3">
    <source>
        <dbReference type="SAM" id="MobiDB-lite"/>
    </source>
</evidence>
<keyword evidence="5" id="KW-1185">Reference proteome</keyword>
<dbReference type="PANTHER" id="PTHR13073">
    <property type="entry name" value="BLOC-1 COMPLEX SUBUNIT 1"/>
    <property type="match status" value="1"/>
</dbReference>
<gene>
    <name evidence="4" type="ORF">MAM1_0232c08446</name>
</gene>